<comment type="caution">
    <text evidence="1">The sequence shown here is derived from an EMBL/GenBank/DDBJ whole genome shotgun (WGS) entry which is preliminary data.</text>
</comment>
<evidence type="ECO:0000313" key="1">
    <source>
        <dbReference type="EMBL" id="KAJ8940310.1"/>
    </source>
</evidence>
<dbReference type="AlphaFoldDB" id="A0AAV8XMM2"/>
<name>A0AAV8XMM2_9CUCU</name>
<gene>
    <name evidence="1" type="ORF">NQ318_014383</name>
</gene>
<dbReference type="Proteomes" id="UP001162162">
    <property type="component" value="Unassembled WGS sequence"/>
</dbReference>
<reference evidence="1" key="1">
    <citation type="journal article" date="2023" name="Insect Mol. Biol.">
        <title>Genome sequencing provides insights into the evolution of gene families encoding plant cell wall-degrading enzymes in longhorned beetles.</title>
        <authorList>
            <person name="Shin N.R."/>
            <person name="Okamura Y."/>
            <person name="Kirsch R."/>
            <person name="Pauchet Y."/>
        </authorList>
    </citation>
    <scope>NUCLEOTIDE SEQUENCE</scope>
    <source>
        <strain evidence="1">AMC_N1</strain>
    </source>
</reference>
<sequence>MADAMAASSGGVDWATILKPFLSANYETSNKAELLRTVLGDLNWDDNESEILRHKETNRNFYNSFAVLASDYISSSTTGCNEKDISNKQESSKSRSDLSVSIYEQLTLPLRDGHTSTHDQGAVAPLAPRKPPPAMIPLLKLTLQALRAGDTLIDLCLSLPSIKRAKTKVEEALAGEAVQYTDE</sequence>
<accession>A0AAV8XMM2</accession>
<dbReference type="EMBL" id="JAPWTK010000439">
    <property type="protein sequence ID" value="KAJ8940310.1"/>
    <property type="molecule type" value="Genomic_DNA"/>
</dbReference>
<evidence type="ECO:0000313" key="2">
    <source>
        <dbReference type="Proteomes" id="UP001162162"/>
    </source>
</evidence>
<proteinExistence type="predicted"/>
<keyword evidence="2" id="KW-1185">Reference proteome</keyword>
<protein>
    <submittedName>
        <fullName evidence="1">Uncharacterized protein</fullName>
    </submittedName>
</protein>
<organism evidence="1 2">
    <name type="scientific">Aromia moschata</name>
    <dbReference type="NCBI Taxonomy" id="1265417"/>
    <lineage>
        <taxon>Eukaryota</taxon>
        <taxon>Metazoa</taxon>
        <taxon>Ecdysozoa</taxon>
        <taxon>Arthropoda</taxon>
        <taxon>Hexapoda</taxon>
        <taxon>Insecta</taxon>
        <taxon>Pterygota</taxon>
        <taxon>Neoptera</taxon>
        <taxon>Endopterygota</taxon>
        <taxon>Coleoptera</taxon>
        <taxon>Polyphaga</taxon>
        <taxon>Cucujiformia</taxon>
        <taxon>Chrysomeloidea</taxon>
        <taxon>Cerambycidae</taxon>
        <taxon>Cerambycinae</taxon>
        <taxon>Callichromatini</taxon>
        <taxon>Aromia</taxon>
    </lineage>
</organism>